<keyword evidence="7 8" id="KW-0472">Membrane</keyword>
<gene>
    <name evidence="10" type="ORF">A0131_04970</name>
    <name evidence="9" type="ORF">K8V85_03240</name>
</gene>
<proteinExistence type="predicted"/>
<dbReference type="SUPFAM" id="SSF118215">
    <property type="entry name" value="Proton glutamate symport protein"/>
    <property type="match status" value="1"/>
</dbReference>
<evidence type="ECO:0000313" key="11">
    <source>
        <dbReference type="Proteomes" id="UP000075418"/>
    </source>
</evidence>
<dbReference type="Gene3D" id="1.10.3860.10">
    <property type="entry name" value="Sodium:dicarboxylate symporter"/>
    <property type="match status" value="1"/>
</dbReference>
<feature type="transmembrane region" description="Helical" evidence="8">
    <location>
        <begin position="7"/>
        <end position="28"/>
    </location>
</feature>
<dbReference type="GO" id="GO:0015293">
    <property type="term" value="F:symporter activity"/>
    <property type="evidence" value="ECO:0007669"/>
    <property type="project" value="UniProtKB-KW"/>
</dbReference>
<comment type="subcellular location">
    <subcellularLocation>
        <location evidence="1">Cell membrane</location>
        <topology evidence="1">Multi-pass membrane protein</topology>
    </subcellularLocation>
</comment>
<dbReference type="PANTHER" id="PTHR42865:SF7">
    <property type="entry name" value="PROTON_GLUTAMATE-ASPARTATE SYMPORTER"/>
    <property type="match status" value="1"/>
</dbReference>
<dbReference type="InterPro" id="IPR036458">
    <property type="entry name" value="Na:dicarbo_symporter_sf"/>
</dbReference>
<keyword evidence="5" id="KW-0769">Symport</keyword>
<reference evidence="10 11" key="1">
    <citation type="submission" date="2016-02" db="EMBL/GenBank/DDBJ databases">
        <title>Draft genome sequence of hydrocarbon degrading Staphylococcus saprophyticus Strain CNV2, isolated from crude-oil contaminated soil from Noonmati Oil Refinery, Guwahati, Assam, India.</title>
        <authorList>
            <person name="Mukherjee A."/>
            <person name="Chettri B."/>
            <person name="Langpoklakpam J."/>
            <person name="Singh A.K."/>
            <person name="Chattopadhyay D.J."/>
        </authorList>
    </citation>
    <scope>NUCLEOTIDE SEQUENCE [LARGE SCALE GENOMIC DNA]</scope>
    <source>
        <strain evidence="10 11">CNV2</strain>
    </source>
</reference>
<feature type="transmembrane region" description="Helical" evidence="8">
    <location>
        <begin position="342"/>
        <end position="362"/>
    </location>
</feature>
<protein>
    <submittedName>
        <fullName evidence="9">Dicarboxylate/amino acid:cation symporter</fullName>
    </submittedName>
    <submittedName>
        <fullName evidence="10">Sodium:dicarboxylate symporter</fullName>
    </submittedName>
</protein>
<evidence type="ECO:0000256" key="3">
    <source>
        <dbReference type="ARBA" id="ARBA00022475"/>
    </source>
</evidence>
<dbReference type="PRINTS" id="PR00173">
    <property type="entry name" value="EDTRNSPORT"/>
</dbReference>
<keyword evidence="6 8" id="KW-1133">Transmembrane helix</keyword>
<dbReference type="GO" id="GO:0006835">
    <property type="term" value="P:dicarboxylic acid transport"/>
    <property type="evidence" value="ECO:0007669"/>
    <property type="project" value="TreeGrafter"/>
</dbReference>
<evidence type="ECO:0000256" key="6">
    <source>
        <dbReference type="ARBA" id="ARBA00022989"/>
    </source>
</evidence>
<dbReference type="RefSeq" id="WP_061854324.1">
    <property type="nucleotide sequence ID" value="NZ_DYVT01000038.1"/>
</dbReference>
<feature type="transmembrane region" description="Helical" evidence="8">
    <location>
        <begin position="164"/>
        <end position="187"/>
    </location>
</feature>
<evidence type="ECO:0000256" key="5">
    <source>
        <dbReference type="ARBA" id="ARBA00022847"/>
    </source>
</evidence>
<accession>A0A151A491</accession>
<reference evidence="9" key="2">
    <citation type="journal article" date="2021" name="PeerJ">
        <title>Extensive microbial diversity within the chicken gut microbiome revealed by metagenomics and culture.</title>
        <authorList>
            <person name="Gilroy R."/>
            <person name="Ravi A."/>
            <person name="Getino M."/>
            <person name="Pursley I."/>
            <person name="Horton D.L."/>
            <person name="Alikhan N.F."/>
            <person name="Baker D."/>
            <person name="Gharbi K."/>
            <person name="Hall N."/>
            <person name="Watson M."/>
            <person name="Adriaenssens E.M."/>
            <person name="Foster-Nyarko E."/>
            <person name="Jarju S."/>
            <person name="Secka A."/>
            <person name="Antonio M."/>
            <person name="Oren A."/>
            <person name="Chaudhuri R.R."/>
            <person name="La Ragione R."/>
            <person name="Hildebrand F."/>
            <person name="Pallen M.J."/>
        </authorList>
    </citation>
    <scope>NUCLEOTIDE SEQUENCE</scope>
    <source>
        <strain evidence="9">CHK149-3286</strain>
    </source>
</reference>
<evidence type="ECO:0000313" key="9">
    <source>
        <dbReference type="EMBL" id="HJF67304.1"/>
    </source>
</evidence>
<name>A0A151A491_9STAP</name>
<dbReference type="EMBL" id="LUGM01000002">
    <property type="protein sequence ID" value="KYH14137.1"/>
    <property type="molecule type" value="Genomic_DNA"/>
</dbReference>
<dbReference type="Proteomes" id="UP000706163">
    <property type="component" value="Unassembled WGS sequence"/>
</dbReference>
<evidence type="ECO:0000256" key="8">
    <source>
        <dbReference type="SAM" id="Phobius"/>
    </source>
</evidence>
<feature type="transmembrane region" description="Helical" evidence="8">
    <location>
        <begin position="368"/>
        <end position="390"/>
    </location>
</feature>
<feature type="transmembrane region" description="Helical" evidence="8">
    <location>
        <begin position="84"/>
        <end position="106"/>
    </location>
</feature>
<reference evidence="9" key="3">
    <citation type="submission" date="2021-09" db="EMBL/GenBank/DDBJ databases">
        <authorList>
            <person name="Gilroy R."/>
        </authorList>
    </citation>
    <scope>NUCLEOTIDE SEQUENCE</scope>
    <source>
        <strain evidence="9">CHK149-3286</strain>
    </source>
</reference>
<dbReference type="Pfam" id="PF00375">
    <property type="entry name" value="SDF"/>
    <property type="match status" value="1"/>
</dbReference>
<dbReference type="Proteomes" id="UP000075418">
    <property type="component" value="Unassembled WGS sequence"/>
</dbReference>
<evidence type="ECO:0000256" key="7">
    <source>
        <dbReference type="ARBA" id="ARBA00023136"/>
    </source>
</evidence>
<feature type="transmembrane region" description="Helical" evidence="8">
    <location>
        <begin position="199"/>
        <end position="223"/>
    </location>
</feature>
<dbReference type="PANTHER" id="PTHR42865">
    <property type="entry name" value="PROTON/GLUTAMATE-ASPARTATE SYMPORTER"/>
    <property type="match status" value="1"/>
</dbReference>
<dbReference type="InterPro" id="IPR001991">
    <property type="entry name" value="Na-dicarboxylate_symporter"/>
</dbReference>
<keyword evidence="4 8" id="KW-0812">Transmembrane</keyword>
<dbReference type="GO" id="GO:0005886">
    <property type="term" value="C:plasma membrane"/>
    <property type="evidence" value="ECO:0007669"/>
    <property type="project" value="UniProtKB-SubCell"/>
</dbReference>
<dbReference type="FunFam" id="1.10.3860.10:FF:000001">
    <property type="entry name" value="C4-dicarboxylate transport protein"/>
    <property type="match status" value="1"/>
</dbReference>
<sequence length="431" mass="45574">MKTKNLSIKIVIALVLGITVGSICNIYAQSNFVTSIDKYVFNVVGQIFLNLIFMLVVPVVFVSIVLGVVGVGDPKLLGGIGAKTLAFFLSTTAIAICIGIALALIFKPGAGHSDLLNSEDVTKYQQTLNKQNESQDSAAKQTFDQTLINLFPKNPLQAMSEGNMLQIITFAIFIGIGIIMVGSKAQVVHRFFEQFNEVLMYVITMIMNLFAPIGTFGLVAHAFTGAGFGAIKQLGLYFVIVLAALLIHFFVVYGAAVKVLGKHSPLAFFKGFLPAITLGFSSSSSNAALPVSMNCTKKMGVRPEIASFVQPLGATINMDGTAIMQGVATIFIAQISGAQLSVLQLITVVVVAVVASIGTAGVPGVGLIMLAMVLNAVDLNPAAIGIILGIDRLLDMTRTSVNITGDAACALIISKNEDKKIEHAQVQHAHS</sequence>
<dbReference type="AlphaFoldDB" id="A0A151A491"/>
<feature type="transmembrane region" description="Helical" evidence="8">
    <location>
        <begin position="235"/>
        <end position="256"/>
    </location>
</feature>
<evidence type="ECO:0000256" key="2">
    <source>
        <dbReference type="ARBA" id="ARBA00022448"/>
    </source>
</evidence>
<keyword evidence="2" id="KW-0813">Transport</keyword>
<organism evidence="10 11">
    <name type="scientific">Staphylococcus kloosii</name>
    <dbReference type="NCBI Taxonomy" id="29384"/>
    <lineage>
        <taxon>Bacteria</taxon>
        <taxon>Bacillati</taxon>
        <taxon>Bacillota</taxon>
        <taxon>Bacilli</taxon>
        <taxon>Bacillales</taxon>
        <taxon>Staphylococcaceae</taxon>
        <taxon>Staphylococcus</taxon>
    </lineage>
</organism>
<evidence type="ECO:0000256" key="1">
    <source>
        <dbReference type="ARBA" id="ARBA00004651"/>
    </source>
</evidence>
<feature type="transmembrane region" description="Helical" evidence="8">
    <location>
        <begin position="48"/>
        <end position="72"/>
    </location>
</feature>
<evidence type="ECO:0000256" key="4">
    <source>
        <dbReference type="ARBA" id="ARBA00022692"/>
    </source>
</evidence>
<evidence type="ECO:0000313" key="10">
    <source>
        <dbReference type="EMBL" id="KYH14137.1"/>
    </source>
</evidence>
<comment type="caution">
    <text evidence="10">The sequence shown here is derived from an EMBL/GenBank/DDBJ whole genome shotgun (WGS) entry which is preliminary data.</text>
</comment>
<keyword evidence="3" id="KW-1003">Cell membrane</keyword>
<dbReference type="EMBL" id="DYVT01000038">
    <property type="protein sequence ID" value="HJF67304.1"/>
    <property type="molecule type" value="Genomic_DNA"/>
</dbReference>